<dbReference type="GO" id="GO:0051920">
    <property type="term" value="F:peroxiredoxin activity"/>
    <property type="evidence" value="ECO:0007669"/>
    <property type="project" value="InterPro"/>
</dbReference>
<dbReference type="SUPFAM" id="SSF69118">
    <property type="entry name" value="AhpD-like"/>
    <property type="match status" value="1"/>
</dbReference>
<dbReference type="InterPro" id="IPR003779">
    <property type="entry name" value="CMD-like"/>
</dbReference>
<dbReference type="NCBIfam" id="TIGR00778">
    <property type="entry name" value="ahpD_dom"/>
    <property type="match status" value="1"/>
</dbReference>
<evidence type="ECO:0000313" key="2">
    <source>
        <dbReference type="EMBL" id="SPF76000.1"/>
    </source>
</evidence>
<dbReference type="PANTHER" id="PTHR35446:SF3">
    <property type="entry name" value="CMD DOMAIN-CONTAINING PROTEIN"/>
    <property type="match status" value="1"/>
</dbReference>
<dbReference type="Proteomes" id="UP000244911">
    <property type="component" value="Unassembled WGS sequence"/>
</dbReference>
<sequence>MKHFTIHNLQSAAPNARPILEGLAKMVGFVPNVFAVMGGSASALNGFVEVTKQFGASSLNATEREIVHIATSVENGCSYCVAGHTGFAKAQKVDDAVIEAVRTRGTIADPKLAALHDFTRALVIKRGHVEQSELERFRAAGYTEAQVYEVIIGISEKTISNLTSISLDLPLDEAFKPFAWEPEEARIAA</sequence>
<evidence type="ECO:0000313" key="3">
    <source>
        <dbReference type="Proteomes" id="UP000244911"/>
    </source>
</evidence>
<dbReference type="Pfam" id="PF02627">
    <property type="entry name" value="CMD"/>
    <property type="match status" value="1"/>
</dbReference>
<reference evidence="3" key="1">
    <citation type="submission" date="2018-03" db="EMBL/GenBank/DDBJ databases">
        <authorList>
            <person name="Rodrigo-Torres L."/>
            <person name="Arahal R. D."/>
            <person name="Lucena T."/>
        </authorList>
    </citation>
    <scope>NUCLEOTIDE SEQUENCE [LARGE SCALE GENOMIC DNA]</scope>
    <source>
        <strain evidence="3">CECT 8811</strain>
    </source>
</reference>
<name>A0A2R8AJ07_9RHOB</name>
<protein>
    <recommendedName>
        <fullName evidence="1">Carboxymuconolactone decarboxylase-like domain-containing protein</fullName>
    </recommendedName>
</protein>
<dbReference type="InterPro" id="IPR004675">
    <property type="entry name" value="AhpD_core"/>
</dbReference>
<gene>
    <name evidence="2" type="ORF">ALP8811_00996</name>
</gene>
<accession>A0A2R8AJ07</accession>
<dbReference type="PANTHER" id="PTHR35446">
    <property type="entry name" value="SI:CH211-175M2.5"/>
    <property type="match status" value="1"/>
</dbReference>
<organism evidence="2 3">
    <name type="scientific">Aliiroseovarius pelagivivens</name>
    <dbReference type="NCBI Taxonomy" id="1639690"/>
    <lineage>
        <taxon>Bacteria</taxon>
        <taxon>Pseudomonadati</taxon>
        <taxon>Pseudomonadota</taxon>
        <taxon>Alphaproteobacteria</taxon>
        <taxon>Rhodobacterales</taxon>
        <taxon>Paracoccaceae</taxon>
        <taxon>Aliiroseovarius</taxon>
    </lineage>
</organism>
<dbReference type="EMBL" id="OMOI01000001">
    <property type="protein sequence ID" value="SPF76000.1"/>
    <property type="molecule type" value="Genomic_DNA"/>
</dbReference>
<dbReference type="OrthoDB" id="9808310at2"/>
<proteinExistence type="predicted"/>
<dbReference type="RefSeq" id="WP_108856048.1">
    <property type="nucleotide sequence ID" value="NZ_OMOI01000001.1"/>
</dbReference>
<dbReference type="Gene3D" id="1.20.1290.10">
    <property type="entry name" value="AhpD-like"/>
    <property type="match status" value="1"/>
</dbReference>
<dbReference type="InterPro" id="IPR029032">
    <property type="entry name" value="AhpD-like"/>
</dbReference>
<evidence type="ECO:0000259" key="1">
    <source>
        <dbReference type="Pfam" id="PF02627"/>
    </source>
</evidence>
<feature type="domain" description="Carboxymuconolactone decarboxylase-like" evidence="1">
    <location>
        <begin position="46"/>
        <end position="105"/>
    </location>
</feature>
<dbReference type="AlphaFoldDB" id="A0A2R8AJ07"/>
<keyword evidence="3" id="KW-1185">Reference proteome</keyword>